<evidence type="ECO:0000256" key="5">
    <source>
        <dbReference type="ARBA" id="ARBA00023136"/>
    </source>
</evidence>
<comment type="subcellular location">
    <subcellularLocation>
        <location evidence="1">Membrane</location>
        <topology evidence="1">Multi-pass membrane protein</topology>
    </subcellularLocation>
</comment>
<dbReference type="GO" id="GO:0016020">
    <property type="term" value="C:membrane"/>
    <property type="evidence" value="ECO:0007669"/>
    <property type="project" value="UniProtKB-SubCell"/>
</dbReference>
<accession>A0A1W6N5K4</accession>
<dbReference type="GO" id="GO:0045454">
    <property type="term" value="P:cell redox homeostasis"/>
    <property type="evidence" value="ECO:0007669"/>
    <property type="project" value="TreeGrafter"/>
</dbReference>
<dbReference type="EMBL" id="CP008743">
    <property type="protein sequence ID" value="ARN85144.1"/>
    <property type="molecule type" value="Genomic_DNA"/>
</dbReference>
<feature type="transmembrane region" description="Helical" evidence="6">
    <location>
        <begin position="409"/>
        <end position="425"/>
    </location>
</feature>
<dbReference type="InterPro" id="IPR003834">
    <property type="entry name" value="Cyt_c_assmbl_TM_dom"/>
</dbReference>
<keyword evidence="2 6" id="KW-0812">Transmembrane</keyword>
<feature type="transmembrane region" description="Helical" evidence="6">
    <location>
        <begin position="368"/>
        <end position="389"/>
    </location>
</feature>
<evidence type="ECO:0000259" key="7">
    <source>
        <dbReference type="Pfam" id="PF02683"/>
    </source>
</evidence>
<evidence type="ECO:0000256" key="3">
    <source>
        <dbReference type="ARBA" id="ARBA00022748"/>
    </source>
</evidence>
<dbReference type="InterPro" id="IPR035671">
    <property type="entry name" value="DsbD_gamma"/>
</dbReference>
<dbReference type="SUPFAM" id="SSF52833">
    <property type="entry name" value="Thioredoxin-like"/>
    <property type="match status" value="1"/>
</dbReference>
<keyword evidence="3" id="KW-0201">Cytochrome c-type biogenesis</keyword>
<sequence>MTNNFFYKFFEYFIIASFLLTVQVTSLFAQEKNTDSPGHVSLEPTTAGLGSDNTIRIALVFQLKKGWKIYAPSEQEDSFSTYPPEIVWSPQSKNFKSATIIWPPYKKENFEGFKVNIYEGRTILPIDITIQNPHEPLFLKGTLSYLACKATCIPVETPILLYLAPGEATPLNLSAQVNKALKGSKHDSLLFDDEEGEMNLWLMIGIAFLGGVILNFMPCVLPILTLKIMTLKKISRHQHAFSYRWRFLSSLSGILVSFIIFALGAIILRAIEIQVGWGMHFQEPLFLTFMAIVMTIFACNLWGFFEINLPLTFNKQIDSLLGHHNAHVKVLTGDFFSGIFATFLATPCTAPFLGTAIGYSLSRGPIEILLMFFTLGVGFALPYWIGLMLPSRFLILPKAGPWMQTMTRILGFGLALTVLWILWILSEEVSFLATIILSLLLVGLCINLWYRRNPVLSTALILFSFFIIFFGDDLPEVWEEDTINAYVTPFSEEKIPEFVAAGKVVFVDVHAKWCITCQVNHKLVLQSEKIRKLLASDKIEVMSADWTNRDPNIAHFLARYHRYGIPFNIVFGPRAPQGIILSELLQQKEILEALKTAGLKE</sequence>
<evidence type="ECO:0000259" key="8">
    <source>
        <dbReference type="Pfam" id="PF11412"/>
    </source>
</evidence>
<dbReference type="PANTHER" id="PTHR32234:SF3">
    <property type="entry name" value="SUPPRESSION OF COPPER SENSITIVITY PROTEIN"/>
    <property type="match status" value="1"/>
</dbReference>
<evidence type="ECO:0000313" key="10">
    <source>
        <dbReference type="Proteomes" id="UP000237351"/>
    </source>
</evidence>
<feature type="transmembrane region" description="Helical" evidence="6">
    <location>
        <begin position="286"/>
        <end position="305"/>
    </location>
</feature>
<keyword evidence="5 6" id="KW-0472">Membrane</keyword>
<feature type="transmembrane region" description="Helical" evidence="6">
    <location>
        <begin position="431"/>
        <end position="450"/>
    </location>
</feature>
<dbReference type="Pfam" id="PF02683">
    <property type="entry name" value="DsbD_TM"/>
    <property type="match status" value="1"/>
</dbReference>
<feature type="domain" description="Cytochrome C biogenesis protein transmembrane" evidence="7">
    <location>
        <begin position="201"/>
        <end position="422"/>
    </location>
</feature>
<dbReference type="CDD" id="cd02953">
    <property type="entry name" value="DsbDgamma"/>
    <property type="match status" value="1"/>
</dbReference>
<reference evidence="9 10" key="1">
    <citation type="submission" date="2014-06" db="EMBL/GenBank/DDBJ databases">
        <title>The genome of the endonuclear symbiont Nucleicultrix amoebiphila.</title>
        <authorList>
            <person name="Schulz F."/>
            <person name="Horn M."/>
        </authorList>
    </citation>
    <scope>NUCLEOTIDE SEQUENCE [LARGE SCALE GENOMIC DNA]</scope>
    <source>
        <strain evidence="9 10">FS5</strain>
    </source>
</reference>
<dbReference type="InterPro" id="IPR036249">
    <property type="entry name" value="Thioredoxin-like_sf"/>
</dbReference>
<evidence type="ECO:0000256" key="6">
    <source>
        <dbReference type="SAM" id="Phobius"/>
    </source>
</evidence>
<dbReference type="GO" id="GO:0017004">
    <property type="term" value="P:cytochrome complex assembly"/>
    <property type="evidence" value="ECO:0007669"/>
    <property type="project" value="UniProtKB-KW"/>
</dbReference>
<organism evidence="9 10">
    <name type="scientific">Candidatus Nucleicultrix amoebiphila FS5</name>
    <dbReference type="NCBI Taxonomy" id="1414854"/>
    <lineage>
        <taxon>Bacteria</taxon>
        <taxon>Pseudomonadati</taxon>
        <taxon>Pseudomonadota</taxon>
        <taxon>Alphaproteobacteria</taxon>
        <taxon>Holosporales</taxon>
        <taxon>Candidatus Nucleicultricaceae</taxon>
        <taxon>Candidatus Nucleicultrix</taxon>
    </lineage>
</organism>
<keyword evidence="10" id="KW-1185">Reference proteome</keyword>
<dbReference type="Proteomes" id="UP000237351">
    <property type="component" value="Chromosome"/>
</dbReference>
<feature type="transmembrane region" description="Helical" evidence="6">
    <location>
        <begin position="339"/>
        <end position="362"/>
    </location>
</feature>
<evidence type="ECO:0000313" key="9">
    <source>
        <dbReference type="EMBL" id="ARN85144.1"/>
    </source>
</evidence>
<evidence type="ECO:0000256" key="4">
    <source>
        <dbReference type="ARBA" id="ARBA00022989"/>
    </source>
</evidence>
<dbReference type="STRING" id="1414854.GQ61_07445"/>
<feature type="domain" description="Thiol:disulfide interchange protein DsbD N-terminal" evidence="8">
    <location>
        <begin position="51"/>
        <end position="160"/>
    </location>
</feature>
<proteinExistence type="predicted"/>
<dbReference type="PANTHER" id="PTHR32234">
    <property type="entry name" value="THIOL:DISULFIDE INTERCHANGE PROTEIN DSBD"/>
    <property type="match status" value="1"/>
</dbReference>
<dbReference type="InterPro" id="IPR028250">
    <property type="entry name" value="DsbDN"/>
</dbReference>
<evidence type="ECO:0000256" key="2">
    <source>
        <dbReference type="ARBA" id="ARBA00022692"/>
    </source>
</evidence>
<keyword evidence="4 6" id="KW-1133">Transmembrane helix</keyword>
<dbReference type="Pfam" id="PF13899">
    <property type="entry name" value="Thioredoxin_7"/>
    <property type="match status" value="1"/>
</dbReference>
<dbReference type="KEGG" id="naf:GQ61_07445"/>
<protein>
    <submittedName>
        <fullName evidence="9">Uncharacterized protein</fullName>
    </submittedName>
</protein>
<gene>
    <name evidence="9" type="ORF">GQ61_07445</name>
</gene>
<name>A0A1W6N5K4_9PROT</name>
<feature type="transmembrane region" description="Helical" evidence="6">
    <location>
        <begin position="247"/>
        <end position="271"/>
    </location>
</feature>
<dbReference type="GO" id="GO:0015035">
    <property type="term" value="F:protein-disulfide reductase activity"/>
    <property type="evidence" value="ECO:0007669"/>
    <property type="project" value="TreeGrafter"/>
</dbReference>
<feature type="transmembrane region" description="Helical" evidence="6">
    <location>
        <begin position="200"/>
        <end position="226"/>
    </location>
</feature>
<dbReference type="RefSeq" id="WP_085784683.1">
    <property type="nucleotide sequence ID" value="NZ_CP008743.1"/>
</dbReference>
<dbReference type="AlphaFoldDB" id="A0A1W6N5K4"/>
<dbReference type="Gene3D" id="3.40.30.10">
    <property type="entry name" value="Glutaredoxin"/>
    <property type="match status" value="1"/>
</dbReference>
<dbReference type="OrthoDB" id="9811036at2"/>
<evidence type="ECO:0000256" key="1">
    <source>
        <dbReference type="ARBA" id="ARBA00004141"/>
    </source>
</evidence>
<feature type="transmembrane region" description="Helical" evidence="6">
    <location>
        <begin position="455"/>
        <end position="471"/>
    </location>
</feature>
<dbReference type="Pfam" id="PF11412">
    <property type="entry name" value="DsbD_N"/>
    <property type="match status" value="1"/>
</dbReference>